<dbReference type="Proteomes" id="UP001295423">
    <property type="component" value="Unassembled WGS sequence"/>
</dbReference>
<dbReference type="Pfam" id="PF20710">
    <property type="entry name" value="DUF6824"/>
    <property type="match status" value="1"/>
</dbReference>
<proteinExistence type="predicted"/>
<protein>
    <recommendedName>
        <fullName evidence="2">DUF6824 domain-containing protein</fullName>
    </recommendedName>
</protein>
<gene>
    <name evidence="3" type="ORF">CYCCA115_LOCUS24053</name>
</gene>
<evidence type="ECO:0000313" key="3">
    <source>
        <dbReference type="EMBL" id="CAJ1970029.1"/>
    </source>
</evidence>
<dbReference type="AlphaFoldDB" id="A0AAD2JPI8"/>
<dbReference type="InterPro" id="IPR049227">
    <property type="entry name" value="DUF6824"/>
</dbReference>
<feature type="region of interest" description="Disordered" evidence="1">
    <location>
        <begin position="302"/>
        <end position="323"/>
    </location>
</feature>
<comment type="caution">
    <text evidence="3">The sequence shown here is derived from an EMBL/GenBank/DDBJ whole genome shotgun (WGS) entry which is preliminary data.</text>
</comment>
<sequence length="505" mass="54640">MASNGEGADDLANVTDPRDTDVLCGRGGAALRHPGNQTYRRLVNLNKGLYITCLKTEKLKISRSIVAAIREQNGRFLERDAKKGTWLDIGDKKAIEKTSQALREGQPKLRKQMVESGQISQDGSIRFDNGKYNPRGNPVSGVLNGMPVYANAPVYAVGGQVNMPPPMARASSNEPMNADGLMSRLSISSSIPSWTPSIASGDTNSLRMSSIPPNSIPSWTPSVASMSTGSAKLSSIPPNNIPSWTPSISSMENSSTRSRMQVRGPYAGSGVNVSGVSAMSQVSGLGGDMNYSGMDVEFDNTGYSVQPNNPSFPPPPPPPPPAMSPMVASPGMRASPFDRRRVFAKMKHNKPSSSVRSKESFDGMPDVHMVDSTLSLMSNFSNHGGSKNNQEGIPSLSDHSIGVGSRRSLMSGLSKISDTSGVQSVFSDLSKKISNSSSRSIAMSEFSDIQEAFNEDFDGFNFEANAWYRTYDALFDFCTRNWYLFLKNTMIGSIQYKRERTSALM</sequence>
<organism evidence="3 4">
    <name type="scientific">Cylindrotheca closterium</name>
    <dbReference type="NCBI Taxonomy" id="2856"/>
    <lineage>
        <taxon>Eukaryota</taxon>
        <taxon>Sar</taxon>
        <taxon>Stramenopiles</taxon>
        <taxon>Ochrophyta</taxon>
        <taxon>Bacillariophyta</taxon>
        <taxon>Bacillariophyceae</taxon>
        <taxon>Bacillariophycidae</taxon>
        <taxon>Bacillariales</taxon>
        <taxon>Bacillariaceae</taxon>
        <taxon>Cylindrotheca</taxon>
    </lineage>
</organism>
<evidence type="ECO:0000259" key="2">
    <source>
        <dbReference type="Pfam" id="PF20710"/>
    </source>
</evidence>
<accession>A0AAD2JPI8</accession>
<name>A0AAD2JPI8_9STRA</name>
<feature type="compositionally biased region" description="Polar residues" evidence="1">
    <location>
        <begin position="380"/>
        <end position="392"/>
    </location>
</feature>
<evidence type="ECO:0000256" key="1">
    <source>
        <dbReference type="SAM" id="MobiDB-lite"/>
    </source>
</evidence>
<reference evidence="3" key="1">
    <citation type="submission" date="2023-08" db="EMBL/GenBank/DDBJ databases">
        <authorList>
            <person name="Audoor S."/>
            <person name="Bilcke G."/>
        </authorList>
    </citation>
    <scope>NUCLEOTIDE SEQUENCE</scope>
</reference>
<evidence type="ECO:0000313" key="4">
    <source>
        <dbReference type="Proteomes" id="UP001295423"/>
    </source>
</evidence>
<feature type="region of interest" description="Disordered" evidence="1">
    <location>
        <begin position="380"/>
        <end position="400"/>
    </location>
</feature>
<keyword evidence="4" id="KW-1185">Reference proteome</keyword>
<dbReference type="EMBL" id="CAKOGP040002448">
    <property type="protein sequence ID" value="CAJ1970029.1"/>
    <property type="molecule type" value="Genomic_DNA"/>
</dbReference>
<feature type="compositionally biased region" description="Pro residues" evidence="1">
    <location>
        <begin position="310"/>
        <end position="323"/>
    </location>
</feature>
<feature type="domain" description="DUF6824" evidence="2">
    <location>
        <begin position="21"/>
        <end position="104"/>
    </location>
</feature>